<reference evidence="2 3" key="1">
    <citation type="journal article" date="2018" name="Sci. Rep.">
        <title>Genomic signatures of local adaptation to the degree of environmental predictability in rotifers.</title>
        <authorList>
            <person name="Franch-Gras L."/>
            <person name="Hahn C."/>
            <person name="Garcia-Roger E.M."/>
            <person name="Carmona M.J."/>
            <person name="Serra M."/>
            <person name="Gomez A."/>
        </authorList>
    </citation>
    <scope>NUCLEOTIDE SEQUENCE [LARGE SCALE GENOMIC DNA]</scope>
    <source>
        <strain evidence="2">HYR1</strain>
    </source>
</reference>
<evidence type="ECO:0000313" key="2">
    <source>
        <dbReference type="EMBL" id="RNA16721.1"/>
    </source>
</evidence>
<keyword evidence="3" id="KW-1185">Reference proteome</keyword>
<name>A0A3M7R027_BRAPC</name>
<dbReference type="EMBL" id="REGN01004645">
    <property type="protein sequence ID" value="RNA16721.1"/>
    <property type="molecule type" value="Genomic_DNA"/>
</dbReference>
<evidence type="ECO:0000313" key="3">
    <source>
        <dbReference type="Proteomes" id="UP000276133"/>
    </source>
</evidence>
<comment type="caution">
    <text evidence="2">The sequence shown here is derived from an EMBL/GenBank/DDBJ whole genome shotgun (WGS) entry which is preliminary data.</text>
</comment>
<keyword evidence="1" id="KW-1133">Transmembrane helix</keyword>
<evidence type="ECO:0000256" key="1">
    <source>
        <dbReference type="SAM" id="Phobius"/>
    </source>
</evidence>
<dbReference type="AlphaFoldDB" id="A0A3M7R027"/>
<keyword evidence="1" id="KW-0812">Transmembrane</keyword>
<keyword evidence="1" id="KW-0472">Membrane</keyword>
<protein>
    <submittedName>
        <fullName evidence="2">Uncharacterized protein</fullName>
    </submittedName>
</protein>
<accession>A0A3M7R027</accession>
<gene>
    <name evidence="2" type="ORF">BpHYR1_007766</name>
</gene>
<feature type="transmembrane region" description="Helical" evidence="1">
    <location>
        <begin position="86"/>
        <end position="106"/>
    </location>
</feature>
<dbReference type="Proteomes" id="UP000276133">
    <property type="component" value="Unassembled WGS sequence"/>
</dbReference>
<sequence>MRVTFAILLHYIKPDLGKSHQVLSMTLVKTSMRQSFLMEKILKKKIRLEDTIIPDYLKDFSFSNNLAPSSLSQAIWIVKGIDSPKLIIAIFIINFVVQDVFFMLFFTV</sequence>
<proteinExistence type="predicted"/>
<organism evidence="2 3">
    <name type="scientific">Brachionus plicatilis</name>
    <name type="common">Marine rotifer</name>
    <name type="synonym">Brachionus muelleri</name>
    <dbReference type="NCBI Taxonomy" id="10195"/>
    <lineage>
        <taxon>Eukaryota</taxon>
        <taxon>Metazoa</taxon>
        <taxon>Spiralia</taxon>
        <taxon>Gnathifera</taxon>
        <taxon>Rotifera</taxon>
        <taxon>Eurotatoria</taxon>
        <taxon>Monogononta</taxon>
        <taxon>Pseudotrocha</taxon>
        <taxon>Ploima</taxon>
        <taxon>Brachionidae</taxon>
        <taxon>Brachionus</taxon>
    </lineage>
</organism>